<evidence type="ECO:0000313" key="1">
    <source>
        <dbReference type="EMBL" id="CAG8466157.1"/>
    </source>
</evidence>
<sequence length="256" mass="30397">SHSRDSNVIKNYGTEELIEYLRNKDLKHTETHFEIIREVMALKEAQQQTRKYHRESQKIKPNIPKSNTGLVSVFVDNSNLFIEGKYISLYRSWMSYINSTKRMRNQVIIGSRPAPNDSLWERICQQVVGDGNYSPILKRALDYNWKGCLLISRKDPLFTTWMTFTDIFQTRTGKIPQNYIFAITDGETFVKWKDDKVMECFISLELFGWWFRKVGQKGLTICLYFDNRANLKRVQNWMESNHSDLKVWEKLEKRKS</sequence>
<feature type="non-terminal residue" evidence="1">
    <location>
        <position position="1"/>
    </location>
</feature>
<organism evidence="1 2">
    <name type="scientific">Gigaspora margarita</name>
    <dbReference type="NCBI Taxonomy" id="4874"/>
    <lineage>
        <taxon>Eukaryota</taxon>
        <taxon>Fungi</taxon>
        <taxon>Fungi incertae sedis</taxon>
        <taxon>Mucoromycota</taxon>
        <taxon>Glomeromycotina</taxon>
        <taxon>Glomeromycetes</taxon>
        <taxon>Diversisporales</taxon>
        <taxon>Gigasporaceae</taxon>
        <taxon>Gigaspora</taxon>
    </lineage>
</organism>
<dbReference type="EMBL" id="CAJVQB010000093">
    <property type="protein sequence ID" value="CAG8466157.1"/>
    <property type="molecule type" value="Genomic_DNA"/>
</dbReference>
<keyword evidence="2" id="KW-1185">Reference proteome</keyword>
<gene>
    <name evidence="1" type="ORF">GMARGA_LOCUS549</name>
</gene>
<dbReference type="Proteomes" id="UP000789901">
    <property type="component" value="Unassembled WGS sequence"/>
</dbReference>
<proteinExistence type="predicted"/>
<protein>
    <submittedName>
        <fullName evidence="1">25181_t:CDS:1</fullName>
    </submittedName>
</protein>
<accession>A0ABM8VWT9</accession>
<reference evidence="1 2" key="1">
    <citation type="submission" date="2021-06" db="EMBL/GenBank/DDBJ databases">
        <authorList>
            <person name="Kallberg Y."/>
            <person name="Tangrot J."/>
            <person name="Rosling A."/>
        </authorList>
    </citation>
    <scope>NUCLEOTIDE SEQUENCE [LARGE SCALE GENOMIC DNA]</scope>
    <source>
        <strain evidence="1 2">120-4 pot B 10/14</strain>
    </source>
</reference>
<comment type="caution">
    <text evidence="1">The sequence shown here is derived from an EMBL/GenBank/DDBJ whole genome shotgun (WGS) entry which is preliminary data.</text>
</comment>
<evidence type="ECO:0000313" key="2">
    <source>
        <dbReference type="Proteomes" id="UP000789901"/>
    </source>
</evidence>
<name>A0ABM8VWT9_GIGMA</name>